<organism evidence="4 5">
    <name type="scientific">Pisum sativum</name>
    <name type="common">Garden pea</name>
    <name type="synonym">Lathyrus oleraceus</name>
    <dbReference type="NCBI Taxonomy" id="3888"/>
    <lineage>
        <taxon>Eukaryota</taxon>
        <taxon>Viridiplantae</taxon>
        <taxon>Streptophyta</taxon>
        <taxon>Embryophyta</taxon>
        <taxon>Tracheophyta</taxon>
        <taxon>Spermatophyta</taxon>
        <taxon>Magnoliopsida</taxon>
        <taxon>eudicotyledons</taxon>
        <taxon>Gunneridae</taxon>
        <taxon>Pentapetalae</taxon>
        <taxon>rosids</taxon>
        <taxon>fabids</taxon>
        <taxon>Fabales</taxon>
        <taxon>Fabaceae</taxon>
        <taxon>Papilionoideae</taxon>
        <taxon>50 kb inversion clade</taxon>
        <taxon>NPAAA clade</taxon>
        <taxon>Hologalegina</taxon>
        <taxon>IRL clade</taxon>
        <taxon>Fabeae</taxon>
        <taxon>Lathyrus</taxon>
    </lineage>
</organism>
<evidence type="ECO:0000313" key="5">
    <source>
        <dbReference type="Proteomes" id="UP001058974"/>
    </source>
</evidence>
<dbReference type="Pfam" id="PF23209">
    <property type="entry name" value="IDM1_C"/>
    <property type="match status" value="1"/>
</dbReference>
<dbReference type="PANTHER" id="PTHR47025:SF21">
    <property type="entry name" value="PHD-TYPE DOMAIN-CONTAINING PROTEIN"/>
    <property type="match status" value="1"/>
</dbReference>
<evidence type="ECO:0000259" key="3">
    <source>
        <dbReference type="Pfam" id="PF23209"/>
    </source>
</evidence>
<dbReference type="Gramene" id="Psat5g205240.1">
    <property type="protein sequence ID" value="Psat5g205240.1.cds"/>
    <property type="gene ID" value="Psat5g205240"/>
</dbReference>
<evidence type="ECO:0008006" key="6">
    <source>
        <dbReference type="Google" id="ProtNLM"/>
    </source>
</evidence>
<keyword evidence="5" id="KW-1185">Reference proteome</keyword>
<proteinExistence type="predicted"/>
<evidence type="ECO:0000313" key="4">
    <source>
        <dbReference type="EMBL" id="KAI5405096.1"/>
    </source>
</evidence>
<evidence type="ECO:0000259" key="2">
    <source>
        <dbReference type="Pfam" id="PF22970"/>
    </source>
</evidence>
<dbReference type="SUPFAM" id="SSF55729">
    <property type="entry name" value="Acyl-CoA N-acyltransferases (Nat)"/>
    <property type="match status" value="1"/>
</dbReference>
<dbReference type="InterPro" id="IPR056511">
    <property type="entry name" value="IDM1_C"/>
</dbReference>
<dbReference type="GO" id="GO:0005634">
    <property type="term" value="C:nucleus"/>
    <property type="evidence" value="ECO:0007669"/>
    <property type="project" value="TreeGrafter"/>
</dbReference>
<feature type="compositionally biased region" description="Polar residues" evidence="1">
    <location>
        <begin position="11"/>
        <end position="24"/>
    </location>
</feature>
<feature type="compositionally biased region" description="Basic and acidic residues" evidence="1">
    <location>
        <begin position="35"/>
        <end position="47"/>
    </location>
</feature>
<dbReference type="GO" id="GO:0000977">
    <property type="term" value="F:RNA polymerase II transcription regulatory region sequence-specific DNA binding"/>
    <property type="evidence" value="ECO:0007669"/>
    <property type="project" value="TreeGrafter"/>
</dbReference>
<dbReference type="GO" id="GO:0003682">
    <property type="term" value="F:chromatin binding"/>
    <property type="evidence" value="ECO:0007669"/>
    <property type="project" value="TreeGrafter"/>
</dbReference>
<dbReference type="EMBL" id="JAMSHJ010000005">
    <property type="protein sequence ID" value="KAI5405096.1"/>
    <property type="molecule type" value="Genomic_DNA"/>
</dbReference>
<dbReference type="Gene3D" id="3.40.630.30">
    <property type="match status" value="1"/>
</dbReference>
<accession>A0A9D5AEP4</accession>
<dbReference type="Pfam" id="PF22970">
    <property type="entry name" value="DUF7028"/>
    <property type="match status" value="1"/>
</dbReference>
<dbReference type="Proteomes" id="UP001058974">
    <property type="component" value="Chromosome 5"/>
</dbReference>
<evidence type="ECO:0000256" key="1">
    <source>
        <dbReference type="SAM" id="MobiDB-lite"/>
    </source>
</evidence>
<dbReference type="AlphaFoldDB" id="A0A9D5AEP4"/>
<reference evidence="4 5" key="1">
    <citation type="journal article" date="2022" name="Nat. Genet.">
        <title>Improved pea reference genome and pan-genome highlight genomic features and evolutionary characteristics.</title>
        <authorList>
            <person name="Yang T."/>
            <person name="Liu R."/>
            <person name="Luo Y."/>
            <person name="Hu S."/>
            <person name="Wang D."/>
            <person name="Wang C."/>
            <person name="Pandey M.K."/>
            <person name="Ge S."/>
            <person name="Xu Q."/>
            <person name="Li N."/>
            <person name="Li G."/>
            <person name="Huang Y."/>
            <person name="Saxena R.K."/>
            <person name="Ji Y."/>
            <person name="Li M."/>
            <person name="Yan X."/>
            <person name="He Y."/>
            <person name="Liu Y."/>
            <person name="Wang X."/>
            <person name="Xiang C."/>
            <person name="Varshney R.K."/>
            <person name="Ding H."/>
            <person name="Gao S."/>
            <person name="Zong X."/>
        </authorList>
    </citation>
    <scope>NUCLEOTIDE SEQUENCE [LARGE SCALE GENOMIC DNA]</scope>
    <source>
        <strain evidence="4 5">cv. Zhongwan 6</strain>
    </source>
</reference>
<dbReference type="GO" id="GO:0045944">
    <property type="term" value="P:positive regulation of transcription by RNA polymerase II"/>
    <property type="evidence" value="ECO:0007669"/>
    <property type="project" value="TreeGrafter"/>
</dbReference>
<dbReference type="InterPro" id="IPR016181">
    <property type="entry name" value="Acyl_CoA_acyltransferase"/>
</dbReference>
<dbReference type="InterPro" id="IPR054292">
    <property type="entry name" value="DUF7028"/>
</dbReference>
<sequence length="330" mass="37662">MPNPRDRSRSPVASSSTPAFTGTDSGSGSGSPSLSDHDTTSLTMKGKENGESVVRYLNGISSPSPLPKKNLDYFEARQHLLYVGWEVKKDEIGVFYLSPEQDMRRSFREACVLEVCKCRTEDHQWKHCSLCGYHSDHLRSAFCTEECKLAFNDMEPLLFKVDRISEEFSWTSMKGNNTLPRFLQNPMLLTAAQLVRSAFDYDVIPDLLFGYGMYAGFYTHAMWKKSDLVCAITFQIHSRAKEVFGEVPYIVTAEEYRGRGCLKVMMEEFECFLKTFSVKRLLMSSLSTKVDLWTEGFEYVKISEEDLNKILEDGSVIVDFENTEMLTKEL</sequence>
<dbReference type="Gramene" id="Psat05G0203200-T1">
    <property type="protein sequence ID" value="KAI5405096.1"/>
    <property type="gene ID" value="KIW84_052032"/>
</dbReference>
<name>A0A9D5AEP4_PEA</name>
<feature type="domain" description="DUF7028" evidence="2">
    <location>
        <begin position="44"/>
        <end position="111"/>
    </location>
</feature>
<dbReference type="PANTHER" id="PTHR47025">
    <property type="entry name" value="AUTOIMMUNE REGULATOR"/>
    <property type="match status" value="1"/>
</dbReference>
<feature type="region of interest" description="Disordered" evidence="1">
    <location>
        <begin position="1"/>
        <end position="47"/>
    </location>
</feature>
<comment type="caution">
    <text evidence="4">The sequence shown here is derived from an EMBL/GenBank/DDBJ whole genome shotgun (WGS) entry which is preliminary data.</text>
</comment>
<dbReference type="GO" id="GO:0042393">
    <property type="term" value="F:histone binding"/>
    <property type="evidence" value="ECO:0007669"/>
    <property type="project" value="TreeGrafter"/>
</dbReference>
<gene>
    <name evidence="4" type="ORF">KIW84_052032</name>
</gene>
<protein>
    <recommendedName>
        <fullName evidence="6">N-acetyltransferase domain-containing protein</fullName>
    </recommendedName>
</protein>
<feature type="domain" description="Increased DNA methylation 1 C-terminal" evidence="3">
    <location>
        <begin position="213"/>
        <end position="329"/>
    </location>
</feature>